<dbReference type="PANTHER" id="PTHR43537">
    <property type="entry name" value="TRANSCRIPTIONAL REGULATOR, GNTR FAMILY"/>
    <property type="match status" value="1"/>
</dbReference>
<dbReference type="CDD" id="cd07377">
    <property type="entry name" value="WHTH_GntR"/>
    <property type="match status" value="1"/>
</dbReference>
<dbReference type="SUPFAM" id="SSF55729">
    <property type="entry name" value="Acyl-CoA N-acyltransferases (Nat)"/>
    <property type="match status" value="1"/>
</dbReference>
<dbReference type="PROSITE" id="PS50949">
    <property type="entry name" value="HTH_GNTR"/>
    <property type="match status" value="1"/>
</dbReference>
<dbReference type="Pfam" id="PF07729">
    <property type="entry name" value="FCD"/>
    <property type="match status" value="1"/>
</dbReference>
<organism evidence="4 5">
    <name type="scientific">Chelatococcus asaccharovorans</name>
    <dbReference type="NCBI Taxonomy" id="28210"/>
    <lineage>
        <taxon>Bacteria</taxon>
        <taxon>Pseudomonadati</taxon>
        <taxon>Pseudomonadota</taxon>
        <taxon>Alphaproteobacteria</taxon>
        <taxon>Hyphomicrobiales</taxon>
        <taxon>Chelatococcaceae</taxon>
        <taxon>Chelatococcus</taxon>
    </lineage>
</organism>
<keyword evidence="1" id="KW-0805">Transcription regulation</keyword>
<dbReference type="CDD" id="cd04301">
    <property type="entry name" value="NAT_SF"/>
    <property type="match status" value="1"/>
</dbReference>
<evidence type="ECO:0000313" key="4">
    <source>
        <dbReference type="EMBL" id="PXW64473.1"/>
    </source>
</evidence>
<dbReference type="SMART" id="SM00895">
    <property type="entry name" value="FCD"/>
    <property type="match status" value="1"/>
</dbReference>
<dbReference type="GO" id="GO:0003700">
    <property type="term" value="F:DNA-binding transcription factor activity"/>
    <property type="evidence" value="ECO:0007669"/>
    <property type="project" value="InterPro"/>
</dbReference>
<dbReference type="EMBL" id="QJJK01000001">
    <property type="protein sequence ID" value="PXW64473.1"/>
    <property type="molecule type" value="Genomic_DNA"/>
</dbReference>
<keyword evidence="3" id="KW-0804">Transcription</keyword>
<accession>A0A2V3UHH5</accession>
<keyword evidence="2 4" id="KW-0238">DNA-binding</keyword>
<evidence type="ECO:0000256" key="3">
    <source>
        <dbReference type="ARBA" id="ARBA00023163"/>
    </source>
</evidence>
<protein>
    <submittedName>
        <fullName evidence="4">DNA-binding GntR family transcriptional regulator</fullName>
    </submittedName>
</protein>
<dbReference type="SUPFAM" id="SSF48008">
    <property type="entry name" value="GntR ligand-binding domain-like"/>
    <property type="match status" value="1"/>
</dbReference>
<dbReference type="Pfam" id="PF00583">
    <property type="entry name" value="Acetyltransf_1"/>
    <property type="match status" value="1"/>
</dbReference>
<dbReference type="InterPro" id="IPR036388">
    <property type="entry name" value="WH-like_DNA-bd_sf"/>
</dbReference>
<proteinExistence type="predicted"/>
<dbReference type="Gene3D" id="1.20.120.530">
    <property type="entry name" value="GntR ligand-binding domain-like"/>
    <property type="match status" value="1"/>
</dbReference>
<dbReference type="SUPFAM" id="SSF46785">
    <property type="entry name" value="Winged helix' DNA-binding domain"/>
    <property type="match status" value="1"/>
</dbReference>
<sequence>MDSITDAESASPVKRRTLVETVAEEISHIILNGELRPGDKLREAEIAERLGVSRGPVREASRRLQEAGLLTGHPFRGSFVRKLSQREVADIYTLRAVLECTAAEEAVRVIEAGDLAAIESALRETETAALANAPGRMIEADVAFHAALCRSGHNERITETFTRLATELRLVHLMIHPDPEQLRAAARGHAAIVDAVRARSTERLLAALKAHILDERDIVLQYLGPHGDSLPKTAALDAKSEASPSKFTGKVTVRPHVRADFPLLARMNRELADDEGHRNPMTIAQMEERFSRFVDKEGWSVDLFLIGSEVVGYATHRREPEPSDPEGERVFLRQFYIVRHYRRDGLGQAAFDALIAARFRPGDRIILEAIENNPGGRVFWLRVGFTPYSAILEHFVK</sequence>
<dbReference type="GO" id="GO:0003677">
    <property type="term" value="F:DNA binding"/>
    <property type="evidence" value="ECO:0007669"/>
    <property type="project" value="UniProtKB-KW"/>
</dbReference>
<dbReference type="Gene3D" id="3.40.630.30">
    <property type="match status" value="1"/>
</dbReference>
<comment type="caution">
    <text evidence="4">The sequence shown here is derived from an EMBL/GenBank/DDBJ whole genome shotgun (WGS) entry which is preliminary data.</text>
</comment>
<dbReference type="RefSeq" id="WP_170146994.1">
    <property type="nucleotide sequence ID" value="NZ_CAKNFM010000006.1"/>
</dbReference>
<evidence type="ECO:0000313" key="5">
    <source>
        <dbReference type="Proteomes" id="UP000248021"/>
    </source>
</evidence>
<keyword evidence="5" id="KW-1185">Reference proteome</keyword>
<dbReference type="InterPro" id="IPR000182">
    <property type="entry name" value="GNAT_dom"/>
</dbReference>
<reference evidence="4 5" key="1">
    <citation type="submission" date="2018-05" db="EMBL/GenBank/DDBJ databases">
        <title>Genomic Encyclopedia of Type Strains, Phase IV (KMG-IV): sequencing the most valuable type-strain genomes for metagenomic binning, comparative biology and taxonomic classification.</title>
        <authorList>
            <person name="Goeker M."/>
        </authorList>
    </citation>
    <scope>NUCLEOTIDE SEQUENCE [LARGE SCALE GENOMIC DNA]</scope>
    <source>
        <strain evidence="4 5">DSM 6462</strain>
    </source>
</reference>
<dbReference type="Proteomes" id="UP000248021">
    <property type="component" value="Unassembled WGS sequence"/>
</dbReference>
<dbReference type="Gene3D" id="1.10.10.10">
    <property type="entry name" value="Winged helix-like DNA-binding domain superfamily/Winged helix DNA-binding domain"/>
    <property type="match status" value="1"/>
</dbReference>
<gene>
    <name evidence="4" type="ORF">C7450_101228</name>
</gene>
<dbReference type="AlphaFoldDB" id="A0A2V3UHH5"/>
<dbReference type="Pfam" id="PF00392">
    <property type="entry name" value="GntR"/>
    <property type="match status" value="1"/>
</dbReference>
<dbReference type="SMART" id="SM00345">
    <property type="entry name" value="HTH_GNTR"/>
    <property type="match status" value="1"/>
</dbReference>
<name>A0A2V3UHH5_9HYPH</name>
<dbReference type="PROSITE" id="PS51186">
    <property type="entry name" value="GNAT"/>
    <property type="match status" value="1"/>
</dbReference>
<dbReference type="InterPro" id="IPR008920">
    <property type="entry name" value="TF_FadR/GntR_C"/>
</dbReference>
<dbReference type="InterPro" id="IPR000524">
    <property type="entry name" value="Tscrpt_reg_HTH_GntR"/>
</dbReference>
<evidence type="ECO:0000256" key="2">
    <source>
        <dbReference type="ARBA" id="ARBA00023125"/>
    </source>
</evidence>
<evidence type="ECO:0000256" key="1">
    <source>
        <dbReference type="ARBA" id="ARBA00023015"/>
    </source>
</evidence>
<dbReference type="PANTHER" id="PTHR43537:SF24">
    <property type="entry name" value="GLUCONATE OPERON TRANSCRIPTIONAL REPRESSOR"/>
    <property type="match status" value="1"/>
</dbReference>
<dbReference type="InterPro" id="IPR036390">
    <property type="entry name" value="WH_DNA-bd_sf"/>
</dbReference>
<dbReference type="InterPro" id="IPR016181">
    <property type="entry name" value="Acyl_CoA_acyltransferase"/>
</dbReference>
<dbReference type="InterPro" id="IPR011711">
    <property type="entry name" value="GntR_C"/>
</dbReference>
<dbReference type="GO" id="GO:0016747">
    <property type="term" value="F:acyltransferase activity, transferring groups other than amino-acyl groups"/>
    <property type="evidence" value="ECO:0007669"/>
    <property type="project" value="InterPro"/>
</dbReference>